<evidence type="ECO:0000256" key="8">
    <source>
        <dbReference type="RuleBase" id="RU364100"/>
    </source>
</evidence>
<dbReference type="InterPro" id="IPR003738">
    <property type="entry name" value="SRAP"/>
</dbReference>
<dbReference type="InterPro" id="IPR036590">
    <property type="entry name" value="SRAP-like"/>
</dbReference>
<organism evidence="9 10">
    <name type="scientific">Leptospira stimsonii</name>
    <dbReference type="NCBI Taxonomy" id="2202203"/>
    <lineage>
        <taxon>Bacteria</taxon>
        <taxon>Pseudomonadati</taxon>
        <taxon>Spirochaetota</taxon>
        <taxon>Spirochaetia</taxon>
        <taxon>Leptospirales</taxon>
        <taxon>Leptospiraceae</taxon>
        <taxon>Leptospira</taxon>
    </lineage>
</organism>
<comment type="similarity">
    <text evidence="1 8">Belongs to the SOS response-associated peptidase family.</text>
</comment>
<gene>
    <name evidence="9" type="ORF">DLM78_22605</name>
</gene>
<dbReference type="EC" id="3.4.-.-" evidence="8"/>
<protein>
    <recommendedName>
        <fullName evidence="8">Abasic site processing protein</fullName>
        <ecNumber evidence="8">3.4.-.-</ecNumber>
    </recommendedName>
</protein>
<dbReference type="GO" id="GO:0003697">
    <property type="term" value="F:single-stranded DNA binding"/>
    <property type="evidence" value="ECO:0007669"/>
    <property type="project" value="InterPro"/>
</dbReference>
<dbReference type="GO" id="GO:0016829">
    <property type="term" value="F:lyase activity"/>
    <property type="evidence" value="ECO:0007669"/>
    <property type="project" value="UniProtKB-KW"/>
</dbReference>
<dbReference type="EMBL" id="QHCS01000010">
    <property type="protein sequence ID" value="RHX83295.1"/>
    <property type="molecule type" value="Genomic_DNA"/>
</dbReference>
<keyword evidence="7" id="KW-0456">Lyase</keyword>
<name>A0A8B3CL49_9LEPT</name>
<comment type="caution">
    <text evidence="9">The sequence shown here is derived from an EMBL/GenBank/DDBJ whole genome shotgun (WGS) entry which is preliminary data.</text>
</comment>
<evidence type="ECO:0000256" key="1">
    <source>
        <dbReference type="ARBA" id="ARBA00008136"/>
    </source>
</evidence>
<accession>A0A8B3CL49</accession>
<dbReference type="Gene3D" id="3.90.1680.10">
    <property type="entry name" value="SOS response associated peptidase-like"/>
    <property type="match status" value="1"/>
</dbReference>
<evidence type="ECO:0000256" key="7">
    <source>
        <dbReference type="ARBA" id="ARBA00023239"/>
    </source>
</evidence>
<dbReference type="GO" id="GO:0006508">
    <property type="term" value="P:proteolysis"/>
    <property type="evidence" value="ECO:0007669"/>
    <property type="project" value="UniProtKB-KW"/>
</dbReference>
<evidence type="ECO:0000256" key="3">
    <source>
        <dbReference type="ARBA" id="ARBA00022763"/>
    </source>
</evidence>
<dbReference type="PANTHER" id="PTHR13604:SF0">
    <property type="entry name" value="ABASIC SITE PROCESSING PROTEIN HMCES"/>
    <property type="match status" value="1"/>
</dbReference>
<keyword evidence="2 8" id="KW-0645">Protease</keyword>
<evidence type="ECO:0000313" key="9">
    <source>
        <dbReference type="EMBL" id="RHX83295.1"/>
    </source>
</evidence>
<dbReference type="Proteomes" id="UP000266669">
    <property type="component" value="Unassembled WGS sequence"/>
</dbReference>
<keyword evidence="4 8" id="KW-0378">Hydrolase</keyword>
<keyword evidence="6" id="KW-0238">DNA-binding</keyword>
<keyword evidence="5" id="KW-0190">Covalent protein-DNA linkage</keyword>
<evidence type="ECO:0000313" key="10">
    <source>
        <dbReference type="Proteomes" id="UP000266669"/>
    </source>
</evidence>
<dbReference type="GO" id="GO:0106300">
    <property type="term" value="P:protein-DNA covalent cross-linking repair"/>
    <property type="evidence" value="ECO:0007669"/>
    <property type="project" value="InterPro"/>
</dbReference>
<reference evidence="10" key="1">
    <citation type="submission" date="2018-05" db="EMBL/GenBank/DDBJ databases">
        <title>Leptospira yasudae sp. nov. and Leptospira stimsonii sp. nov., two pathogenic species of the genus Leptospira isolated from environmental sources.</title>
        <authorList>
            <person name="Casanovas-Massana A."/>
            <person name="Hamond C."/>
            <person name="Santos L.A."/>
            <person name="Hacker K.P."/>
            <person name="Balassiano I."/>
            <person name="Medeiros M.A."/>
            <person name="Reis M.G."/>
            <person name="Ko A.I."/>
            <person name="Wunder E.A."/>
        </authorList>
    </citation>
    <scope>NUCLEOTIDE SEQUENCE [LARGE SCALE GENOMIC DNA]</scope>
    <source>
        <strain evidence="10">AMB6-RJ</strain>
    </source>
</reference>
<evidence type="ECO:0000256" key="2">
    <source>
        <dbReference type="ARBA" id="ARBA00022670"/>
    </source>
</evidence>
<dbReference type="SUPFAM" id="SSF143081">
    <property type="entry name" value="BB1717-like"/>
    <property type="match status" value="1"/>
</dbReference>
<proteinExistence type="inferred from homology"/>
<sequence>MCSRFAQSNRWSKAKAFQFANDINETRSRFNVVYTESALIILKPGTDYTVEDARFWLMAPWSKSIKDSLQYSTGNAKSETIFELKSFKEPIFSSRCIIPCDAVFEPIGPSGSKQPYALRLNDNEPFGMAGIYSRWQNPETKERIQTFSIITVPSNELFTKYHPKQRMPVILPPENYEAWLDTKLNTKEQISQFFQIYPSELMHAYPVSKLLLSPKNKLEGEECLKEISLEEKRDTLF</sequence>
<dbReference type="AlphaFoldDB" id="A0A8B3CL49"/>
<keyword evidence="3" id="KW-0227">DNA damage</keyword>
<evidence type="ECO:0000256" key="6">
    <source>
        <dbReference type="ARBA" id="ARBA00023125"/>
    </source>
</evidence>
<dbReference type="PANTHER" id="PTHR13604">
    <property type="entry name" value="DC12-RELATED"/>
    <property type="match status" value="1"/>
</dbReference>
<dbReference type="GO" id="GO:0008233">
    <property type="term" value="F:peptidase activity"/>
    <property type="evidence" value="ECO:0007669"/>
    <property type="project" value="UniProtKB-KW"/>
</dbReference>
<evidence type="ECO:0000256" key="4">
    <source>
        <dbReference type="ARBA" id="ARBA00022801"/>
    </source>
</evidence>
<dbReference type="Pfam" id="PF02586">
    <property type="entry name" value="SRAP"/>
    <property type="match status" value="1"/>
</dbReference>
<dbReference type="RefSeq" id="WP_118984022.1">
    <property type="nucleotide sequence ID" value="NZ_QHCS01000010.1"/>
</dbReference>
<evidence type="ECO:0000256" key="5">
    <source>
        <dbReference type="ARBA" id="ARBA00023124"/>
    </source>
</evidence>